<dbReference type="Proteomes" id="UP000595636">
    <property type="component" value="Chromosome"/>
</dbReference>
<organism evidence="2 3">
    <name type="scientific">Streptomyces liliifuscus</name>
    <dbReference type="NCBI Taxonomy" id="2797636"/>
    <lineage>
        <taxon>Bacteria</taxon>
        <taxon>Bacillati</taxon>
        <taxon>Actinomycetota</taxon>
        <taxon>Actinomycetes</taxon>
        <taxon>Kitasatosporales</taxon>
        <taxon>Streptomycetaceae</taxon>
        <taxon>Streptomyces</taxon>
    </lineage>
</organism>
<feature type="chain" id="PRO_5032919315" description="Secreted protein" evidence="1">
    <location>
        <begin position="34"/>
        <end position="230"/>
    </location>
</feature>
<keyword evidence="1" id="KW-0732">Signal</keyword>
<evidence type="ECO:0000313" key="3">
    <source>
        <dbReference type="Proteomes" id="UP000595636"/>
    </source>
</evidence>
<dbReference type="RefSeq" id="WP_200393909.1">
    <property type="nucleotide sequence ID" value="NZ_CP066831.1"/>
</dbReference>
<keyword evidence="3" id="KW-1185">Reference proteome</keyword>
<proteinExistence type="predicted"/>
<accession>A0A7T7I0F7</accession>
<dbReference type="AlphaFoldDB" id="A0A7T7I0F7"/>
<dbReference type="EMBL" id="CP066831">
    <property type="protein sequence ID" value="QQM38745.1"/>
    <property type="molecule type" value="Genomic_DNA"/>
</dbReference>
<dbReference type="KEGG" id="slf:JEQ17_04185"/>
<name>A0A7T7I0F7_9ACTN</name>
<feature type="signal peptide" evidence="1">
    <location>
        <begin position="1"/>
        <end position="33"/>
    </location>
</feature>
<gene>
    <name evidence="2" type="ORF">JEQ17_04185</name>
</gene>
<evidence type="ECO:0000313" key="2">
    <source>
        <dbReference type="EMBL" id="QQM38745.1"/>
    </source>
</evidence>
<evidence type="ECO:0000256" key="1">
    <source>
        <dbReference type="SAM" id="SignalP"/>
    </source>
</evidence>
<protein>
    <recommendedName>
        <fullName evidence="4">Secreted protein</fullName>
    </recommendedName>
</protein>
<evidence type="ECO:0008006" key="4">
    <source>
        <dbReference type="Google" id="ProtNLM"/>
    </source>
</evidence>
<sequence>MRKTGIRRMLARLGVALLAATGLVLTGPNAAQASTVVDIPAPTPGGVSMTMKFYGAVVPQPYTPDPDAAYNEPNTCQLYFRQFDPSSGCGGFKLGTVLHNVREQPGYKAGLAGTGYFDAYADTDRTFGCLRPDGSFDHSTSFVVHQDQRRLSPVYVEGGAANLVQRLRDYPDAEYGPNWFVNFTPIVDVDCPAGMTPTQYGLKVSNLRISIDDPEIFGTTTWAYPGPFYA</sequence>
<reference evidence="2 3" key="1">
    <citation type="submission" date="2020-12" db="EMBL/GenBank/DDBJ databases">
        <title>A novel species.</title>
        <authorList>
            <person name="Li K."/>
        </authorList>
    </citation>
    <scope>NUCLEOTIDE SEQUENCE [LARGE SCALE GENOMIC DNA]</scope>
    <source>
        <strain evidence="2 3">ZYC-3</strain>
    </source>
</reference>